<feature type="transmembrane region" description="Helical" evidence="1">
    <location>
        <begin position="338"/>
        <end position="360"/>
    </location>
</feature>
<feature type="transmembrane region" description="Helical" evidence="1">
    <location>
        <begin position="291"/>
        <end position="318"/>
    </location>
</feature>
<feature type="transmembrane region" description="Helical" evidence="1">
    <location>
        <begin position="193"/>
        <end position="215"/>
    </location>
</feature>
<dbReference type="AlphaFoldDB" id="A0A5J5F2C2"/>
<feature type="transmembrane region" description="Helical" evidence="1">
    <location>
        <begin position="119"/>
        <end position="142"/>
    </location>
</feature>
<feature type="transmembrane region" description="Helical" evidence="1">
    <location>
        <begin position="372"/>
        <end position="394"/>
    </location>
</feature>
<dbReference type="EMBL" id="VXIS01000052">
    <property type="protein sequence ID" value="KAA8909970.1"/>
    <property type="molecule type" value="Genomic_DNA"/>
</dbReference>
<reference evidence="2 3" key="1">
    <citation type="submission" date="2019-09" db="EMBL/GenBank/DDBJ databases">
        <title>Draft genome of the ectomycorrhizal ascomycete Sphaerosporella brunnea.</title>
        <authorList>
            <consortium name="DOE Joint Genome Institute"/>
            <person name="Benucci G.M."/>
            <person name="Marozzi G."/>
            <person name="Antonielli L."/>
            <person name="Sanchez S."/>
            <person name="Marco P."/>
            <person name="Wang X."/>
            <person name="Falini L.B."/>
            <person name="Barry K."/>
            <person name="Haridas S."/>
            <person name="Lipzen A."/>
            <person name="Labutti K."/>
            <person name="Grigoriev I.V."/>
            <person name="Murat C."/>
            <person name="Martin F."/>
            <person name="Albertini E."/>
            <person name="Donnini D."/>
            <person name="Bonito G."/>
        </authorList>
    </citation>
    <scope>NUCLEOTIDE SEQUENCE [LARGE SCALE GENOMIC DNA]</scope>
    <source>
        <strain evidence="2 3">Sb_GMNB300</strain>
    </source>
</reference>
<evidence type="ECO:0000256" key="1">
    <source>
        <dbReference type="SAM" id="Phobius"/>
    </source>
</evidence>
<keyword evidence="1" id="KW-0472">Membrane</keyword>
<name>A0A5J5F2C2_9PEZI</name>
<feature type="transmembrane region" description="Helical" evidence="1">
    <location>
        <begin position="163"/>
        <end position="187"/>
    </location>
</feature>
<comment type="caution">
    <text evidence="2">The sequence shown here is derived from an EMBL/GenBank/DDBJ whole genome shotgun (WGS) entry which is preliminary data.</text>
</comment>
<evidence type="ECO:0000313" key="3">
    <source>
        <dbReference type="Proteomes" id="UP000326924"/>
    </source>
</evidence>
<organism evidence="2 3">
    <name type="scientific">Sphaerosporella brunnea</name>
    <dbReference type="NCBI Taxonomy" id="1250544"/>
    <lineage>
        <taxon>Eukaryota</taxon>
        <taxon>Fungi</taxon>
        <taxon>Dikarya</taxon>
        <taxon>Ascomycota</taxon>
        <taxon>Pezizomycotina</taxon>
        <taxon>Pezizomycetes</taxon>
        <taxon>Pezizales</taxon>
        <taxon>Pyronemataceae</taxon>
        <taxon>Sphaerosporella</taxon>
    </lineage>
</organism>
<protein>
    <submittedName>
        <fullName evidence="2">Uncharacterized protein</fullName>
    </submittedName>
</protein>
<keyword evidence="3" id="KW-1185">Reference proteome</keyword>
<gene>
    <name evidence="2" type="ORF">FN846DRAFT_584101</name>
</gene>
<keyword evidence="1" id="KW-0812">Transmembrane</keyword>
<feature type="transmembrane region" description="Helical" evidence="1">
    <location>
        <begin position="248"/>
        <end position="271"/>
    </location>
</feature>
<dbReference type="InParanoid" id="A0A5J5F2C2"/>
<accession>A0A5J5F2C2</accession>
<sequence>MSTTINPILTSLDVASLNFTQNCTAVGELFGAQSKSEFTTDITPNFLQLGLPAEYRDSFSDSDLQTYIDDYLYRPGSNFTRAMGQGKVSDARNVCSKEICQTAYGSFTGNPDIAGIGMMVAYGLQIVLFTVGCFIHFVGYIIKKKLKGSRSHLPLGLLEGARPIFLDTTIGFSIPMSIATMIFAASAQNLYELAFATIVPIISAAPAIPTVASGLGCRGCRPRREPLMERPQCRPGCRAAMERPRFRFLLAALTAVLGAGGAGAASIVGLVDRTKYPDYRCDAQFFGTDGTLIFMGVFPLIYLACSIPHLVCVAYLVYGKVGFGPGRQKIWEKAAASFIFISIVYGWCGLIILMLLRIGLHKMAGADYSENQWGFGQIVAVGLWLPVFVEWVYIRCL</sequence>
<evidence type="ECO:0000313" key="2">
    <source>
        <dbReference type="EMBL" id="KAA8909970.1"/>
    </source>
</evidence>
<keyword evidence="1" id="KW-1133">Transmembrane helix</keyword>
<proteinExistence type="predicted"/>
<dbReference type="OrthoDB" id="4582561at2759"/>
<dbReference type="Proteomes" id="UP000326924">
    <property type="component" value="Unassembled WGS sequence"/>
</dbReference>